<feature type="short sequence motif" description="Histidine triad motif" evidence="5">
    <location>
        <begin position="446"/>
        <end position="450"/>
    </location>
</feature>
<dbReference type="InterPro" id="IPR036526">
    <property type="entry name" value="C-N_Hydrolase_sf"/>
</dbReference>
<evidence type="ECO:0000313" key="9">
    <source>
        <dbReference type="Proteomes" id="UP000019149"/>
    </source>
</evidence>
<dbReference type="OMA" id="GWHNKKR"/>
<evidence type="ECO:0000313" key="8">
    <source>
        <dbReference type="EMBL" id="EUB58301.1"/>
    </source>
</evidence>
<comment type="caution">
    <text evidence="8">The sequence shown here is derived from an EMBL/GenBank/DDBJ whole genome shotgun (WGS) entry which is preliminary data.</text>
</comment>
<dbReference type="GO" id="GO:0016811">
    <property type="term" value="F:hydrolase activity, acting on carbon-nitrogen (but not peptide) bonds, in linear amides"/>
    <property type="evidence" value="ECO:0007669"/>
    <property type="project" value="InterPro"/>
</dbReference>
<comment type="catalytic activity">
    <reaction evidence="4">
        <text>P(1),P(3)-bis(5'-adenosyl) triphosphate + H2O = AMP + ADP + 2 H(+)</text>
        <dbReference type="Rhea" id="RHEA:13893"/>
        <dbReference type="ChEBI" id="CHEBI:15377"/>
        <dbReference type="ChEBI" id="CHEBI:15378"/>
        <dbReference type="ChEBI" id="CHEBI:58529"/>
        <dbReference type="ChEBI" id="CHEBI:456215"/>
        <dbReference type="ChEBI" id="CHEBI:456216"/>
        <dbReference type="EC" id="3.6.1.29"/>
    </reaction>
</comment>
<dbReference type="PANTHER" id="PTHR23088">
    <property type="entry name" value="NITRILASE-RELATED"/>
    <property type="match status" value="1"/>
</dbReference>
<dbReference type="PROSITE" id="PS00892">
    <property type="entry name" value="HIT_1"/>
    <property type="match status" value="1"/>
</dbReference>
<sequence length="510" mass="56687">MVRSPISSLFLKSAILRTFNCLAALPTDMFAVAQLASTNEKTRNLDKVVHLVAEAAEKGAKMVFLPECADFIATSREEALALAEDLDGTFFTTISKLAKQLNIWVSIGSMHRTSNSRSKDQRLLNTHVVLNDKGEVAGIYDKTHLFSIDLSLGSSSNENERRRVSFQESRYIQPGLTAPVVVYGTPVGDLGLAICYDLRFPELASALRYRGGANVLAYPAAFTSATGNAGHWHTLMRARAIENQCYVIAAAQSAFHNPKLTTYGHSMVVDPSGQIIAERVESGPGLLLAQLYHHPRPLCGVGEDGINYTDRVRTVLPVENSRRHDLFPLPDAGMPIPIGTDDFHFGPFVIKAGQVFYRTPVSMAFVNISPLVPGRILFFQLRPNCTDVLVTPIEVIDRFTYLPIGTIADMYACVKRIAKKLSEHFNARSLTISMQDGEDAGQSVPHVHVHVLPRKPGDFARNDDIYDALQRHDKVANRKYRSYEEMAEEAKLFRSFFYDEEGLPLNAKEW</sequence>
<dbReference type="GO" id="GO:0000166">
    <property type="term" value="F:nucleotide binding"/>
    <property type="evidence" value="ECO:0007669"/>
    <property type="project" value="UniProtKB-KW"/>
</dbReference>
<proteinExistence type="predicted"/>
<dbReference type="STRING" id="6210.W6UCA1"/>
<reference evidence="8 9" key="1">
    <citation type="journal article" date="2013" name="Nat. Genet.">
        <title>The genome of the hydatid tapeworm Echinococcus granulosus.</title>
        <authorList>
            <person name="Zheng H."/>
            <person name="Zhang W."/>
            <person name="Zhang L."/>
            <person name="Zhang Z."/>
            <person name="Li J."/>
            <person name="Lu G."/>
            <person name="Zhu Y."/>
            <person name="Wang Y."/>
            <person name="Huang Y."/>
            <person name="Liu J."/>
            <person name="Kang H."/>
            <person name="Chen J."/>
            <person name="Wang L."/>
            <person name="Chen A."/>
            <person name="Yu S."/>
            <person name="Gao Z."/>
            <person name="Jin L."/>
            <person name="Gu W."/>
            <person name="Wang Z."/>
            <person name="Zhao L."/>
            <person name="Shi B."/>
            <person name="Wen H."/>
            <person name="Lin R."/>
            <person name="Jones M.K."/>
            <person name="Brejova B."/>
            <person name="Vinar T."/>
            <person name="Zhao G."/>
            <person name="McManus D.P."/>
            <person name="Chen Z."/>
            <person name="Zhou Y."/>
            <person name="Wang S."/>
        </authorList>
    </citation>
    <scope>NUCLEOTIDE SEQUENCE [LARGE SCALE GENOMIC DNA]</scope>
</reference>
<dbReference type="PROSITE" id="PS01227">
    <property type="entry name" value="UPF0012"/>
    <property type="match status" value="1"/>
</dbReference>
<protein>
    <recommendedName>
        <fullName evidence="1">bis(5'-adenosyl)-triphosphatase</fullName>
        <ecNumber evidence="1">3.6.1.29</ecNumber>
    </recommendedName>
</protein>
<evidence type="ECO:0000259" key="6">
    <source>
        <dbReference type="PROSITE" id="PS50263"/>
    </source>
</evidence>
<dbReference type="PROSITE" id="PS51084">
    <property type="entry name" value="HIT_2"/>
    <property type="match status" value="1"/>
</dbReference>
<evidence type="ECO:0000259" key="7">
    <source>
        <dbReference type="PROSITE" id="PS51084"/>
    </source>
</evidence>
<dbReference type="InterPro" id="IPR003010">
    <property type="entry name" value="C-N_Hydrolase"/>
</dbReference>
<dbReference type="InterPro" id="IPR036265">
    <property type="entry name" value="HIT-like_sf"/>
</dbReference>
<dbReference type="InterPro" id="IPR011146">
    <property type="entry name" value="HIT-like"/>
</dbReference>
<gene>
    <name evidence="8" type="ORF">EGR_06828</name>
</gene>
<dbReference type="Pfam" id="PF00795">
    <property type="entry name" value="CN_hydrolase"/>
    <property type="match status" value="1"/>
</dbReference>
<organism evidence="8 9">
    <name type="scientific">Echinococcus granulosus</name>
    <name type="common">Hydatid tapeworm</name>
    <dbReference type="NCBI Taxonomy" id="6210"/>
    <lineage>
        <taxon>Eukaryota</taxon>
        <taxon>Metazoa</taxon>
        <taxon>Spiralia</taxon>
        <taxon>Lophotrochozoa</taxon>
        <taxon>Platyhelminthes</taxon>
        <taxon>Cestoda</taxon>
        <taxon>Eucestoda</taxon>
        <taxon>Cyclophyllidea</taxon>
        <taxon>Taeniidae</taxon>
        <taxon>Echinococcus</taxon>
        <taxon>Echinococcus granulosus group</taxon>
    </lineage>
</organism>
<dbReference type="SUPFAM" id="SSF54197">
    <property type="entry name" value="HIT-like"/>
    <property type="match status" value="1"/>
</dbReference>
<evidence type="ECO:0000256" key="4">
    <source>
        <dbReference type="ARBA" id="ARBA00047780"/>
    </source>
</evidence>
<feature type="domain" description="CN hydrolase" evidence="6">
    <location>
        <begin position="28"/>
        <end position="293"/>
    </location>
</feature>
<dbReference type="Pfam" id="PF01230">
    <property type="entry name" value="HIT"/>
    <property type="match status" value="1"/>
</dbReference>
<dbReference type="PANTHER" id="PTHR23088:SF27">
    <property type="entry name" value="DEAMINATED GLUTATHIONE AMIDASE"/>
    <property type="match status" value="1"/>
</dbReference>
<dbReference type="InterPro" id="IPR045254">
    <property type="entry name" value="Nit1/2_C-N_Hydrolase"/>
</dbReference>
<dbReference type="SUPFAM" id="SSF56317">
    <property type="entry name" value="Carbon-nitrogen hydrolase"/>
    <property type="match status" value="1"/>
</dbReference>
<dbReference type="GO" id="GO:0047710">
    <property type="term" value="F:bis(5'-adenosyl)-triphosphatase activity"/>
    <property type="evidence" value="ECO:0007669"/>
    <property type="project" value="UniProtKB-EC"/>
</dbReference>
<dbReference type="OrthoDB" id="680339at2759"/>
<dbReference type="CTD" id="36342543"/>
<dbReference type="FunFam" id="3.30.428.10:FF:000011">
    <property type="entry name" value="Fragile histidine triad"/>
    <property type="match status" value="1"/>
</dbReference>
<dbReference type="Gene3D" id="3.60.110.10">
    <property type="entry name" value="Carbon-nitrogen hydrolase"/>
    <property type="match status" value="1"/>
</dbReference>
<evidence type="ECO:0000256" key="5">
    <source>
        <dbReference type="PROSITE-ProRule" id="PRU00464"/>
    </source>
</evidence>
<dbReference type="KEGG" id="egl:EGR_06828"/>
<keyword evidence="9" id="KW-1185">Reference proteome</keyword>
<dbReference type="EMBL" id="APAU02000064">
    <property type="protein sequence ID" value="EUB58301.1"/>
    <property type="molecule type" value="Genomic_DNA"/>
</dbReference>
<dbReference type="Proteomes" id="UP000019149">
    <property type="component" value="Unassembled WGS sequence"/>
</dbReference>
<dbReference type="GeneID" id="36342543"/>
<evidence type="ECO:0000256" key="2">
    <source>
        <dbReference type="ARBA" id="ARBA00022741"/>
    </source>
</evidence>
<dbReference type="Gene3D" id="3.30.428.10">
    <property type="entry name" value="HIT-like"/>
    <property type="match status" value="1"/>
</dbReference>
<dbReference type="AlphaFoldDB" id="W6UCA1"/>
<accession>W6UCA1</accession>
<keyword evidence="3" id="KW-0378">Hydrolase</keyword>
<dbReference type="RefSeq" id="XP_024349497.1">
    <property type="nucleotide sequence ID" value="XM_024496077.1"/>
</dbReference>
<evidence type="ECO:0000256" key="1">
    <source>
        <dbReference type="ARBA" id="ARBA00012377"/>
    </source>
</evidence>
<name>W6UCA1_ECHGR</name>
<dbReference type="PROSITE" id="PS50263">
    <property type="entry name" value="CN_HYDROLASE"/>
    <property type="match status" value="1"/>
</dbReference>
<evidence type="ECO:0000256" key="3">
    <source>
        <dbReference type="ARBA" id="ARBA00022801"/>
    </source>
</evidence>
<dbReference type="CDD" id="cd07572">
    <property type="entry name" value="nit"/>
    <property type="match status" value="1"/>
</dbReference>
<keyword evidence="2" id="KW-0547">Nucleotide-binding</keyword>
<dbReference type="InterPro" id="IPR019808">
    <property type="entry name" value="Histidine_triad_CS"/>
</dbReference>
<dbReference type="InterPro" id="IPR001110">
    <property type="entry name" value="UPF0012_CS"/>
</dbReference>
<dbReference type="EC" id="3.6.1.29" evidence="1"/>
<feature type="domain" description="HIT" evidence="7">
    <location>
        <begin position="342"/>
        <end position="461"/>
    </location>
</feature>